<dbReference type="PANTHER" id="PTHR21581">
    <property type="entry name" value="D-ALANYL-D-ALANINE CARBOXYPEPTIDASE"/>
    <property type="match status" value="1"/>
</dbReference>
<keyword evidence="5" id="KW-0573">Peptidoglycan synthesis</keyword>
<comment type="caution">
    <text evidence="12">The sequence shown here is derived from an EMBL/GenBank/DDBJ whole genome shotgun (WGS) entry which is preliminary data.</text>
</comment>
<evidence type="ECO:0000256" key="4">
    <source>
        <dbReference type="ARBA" id="ARBA00022960"/>
    </source>
</evidence>
<dbReference type="Pfam" id="PF00768">
    <property type="entry name" value="Peptidase_S11"/>
    <property type="match status" value="1"/>
</dbReference>
<evidence type="ECO:0000256" key="10">
    <source>
        <dbReference type="SAM" id="MobiDB-lite"/>
    </source>
</evidence>
<keyword evidence="6" id="KW-0961">Cell wall biogenesis/degradation</keyword>
<evidence type="ECO:0000256" key="5">
    <source>
        <dbReference type="ARBA" id="ARBA00022984"/>
    </source>
</evidence>
<accession>A0A0G2BA11</accession>
<feature type="active site" evidence="7">
    <location>
        <position position="175"/>
    </location>
</feature>
<evidence type="ECO:0000256" key="9">
    <source>
        <dbReference type="RuleBase" id="RU004016"/>
    </source>
</evidence>
<dbReference type="Gene3D" id="3.40.710.10">
    <property type="entry name" value="DD-peptidase/beta-lactamase superfamily"/>
    <property type="match status" value="1"/>
</dbReference>
<gene>
    <name evidence="12" type="ORF">UY92_C0008G0025</name>
</gene>
<feature type="domain" description="Peptidase S11 D-alanyl-D-alanine carboxypeptidase A N-terminal" evidence="11">
    <location>
        <begin position="88"/>
        <end position="318"/>
    </location>
</feature>
<sequence length="343" mass="37267">MFFGPTPLPTRDPRRSDRWRVGIFLFAAAFTVGLAYADEAVAPRWRHYKDRLVGLYDRGGEASARTGGDAVLPPPAPPIPRPEKKTDAPPPGAITAPSVIVKDTLSGAVLFGRAEYEPRPLASITKLMSALIILEGTPRWLATTTAASDEVFDTFVVPGEDYRTIDLWQAALVGSSNRAILSLADASGLARGEFVRRMNEKARELGLLDTSFAEPTGLDPANTSTASDTALLLSEALRHEEIVSALALKELTLQPASAQKRSAHLWNTNWLLLRWIPHAIPELKGGKTGFIPASGYNFAVQIGDGQGHALSLVILGAHTNEARFVEARELAKWALENFVWRAE</sequence>
<evidence type="ECO:0000256" key="7">
    <source>
        <dbReference type="PIRSR" id="PIRSR618044-1"/>
    </source>
</evidence>
<feature type="region of interest" description="Disordered" evidence="10">
    <location>
        <begin position="64"/>
        <end position="93"/>
    </location>
</feature>
<keyword evidence="12" id="KW-0645">Protease</keyword>
<evidence type="ECO:0000256" key="6">
    <source>
        <dbReference type="ARBA" id="ARBA00023316"/>
    </source>
</evidence>
<evidence type="ECO:0000313" key="13">
    <source>
        <dbReference type="Proteomes" id="UP000033870"/>
    </source>
</evidence>
<keyword evidence="3" id="KW-0378">Hydrolase</keyword>
<reference evidence="12 13" key="1">
    <citation type="journal article" date="2015" name="Nature">
        <title>rRNA introns, odd ribosomes, and small enigmatic genomes across a large radiation of phyla.</title>
        <authorList>
            <person name="Brown C.T."/>
            <person name="Hug L.A."/>
            <person name="Thomas B.C."/>
            <person name="Sharon I."/>
            <person name="Castelle C.J."/>
            <person name="Singh A."/>
            <person name="Wilkins M.J."/>
            <person name="Williams K.H."/>
            <person name="Banfield J.F."/>
        </authorList>
    </citation>
    <scope>NUCLEOTIDE SEQUENCE [LARGE SCALE GENOMIC DNA]</scope>
</reference>
<dbReference type="Proteomes" id="UP000033870">
    <property type="component" value="Unassembled WGS sequence"/>
</dbReference>
<organism evidence="12 13">
    <name type="scientific">Candidatus Magasanikbacteria bacterium GW2011_GWA2_56_11</name>
    <dbReference type="NCBI Taxonomy" id="1619044"/>
    <lineage>
        <taxon>Bacteria</taxon>
        <taxon>Candidatus Magasanikiibacteriota</taxon>
    </lineage>
</organism>
<dbReference type="GO" id="GO:0006508">
    <property type="term" value="P:proteolysis"/>
    <property type="evidence" value="ECO:0007669"/>
    <property type="project" value="InterPro"/>
</dbReference>
<dbReference type="PRINTS" id="PR00725">
    <property type="entry name" value="DADACBPTASE1"/>
</dbReference>
<dbReference type="PANTHER" id="PTHR21581:SF26">
    <property type="entry name" value="D-ALANYL-D-ALANINE ENDOPEPTIDASE"/>
    <property type="match status" value="1"/>
</dbReference>
<dbReference type="GO" id="GO:0071555">
    <property type="term" value="P:cell wall organization"/>
    <property type="evidence" value="ECO:0007669"/>
    <property type="project" value="UniProtKB-KW"/>
</dbReference>
<evidence type="ECO:0000313" key="12">
    <source>
        <dbReference type="EMBL" id="KKW42329.1"/>
    </source>
</evidence>
<dbReference type="EMBL" id="LCRX01000008">
    <property type="protein sequence ID" value="KKW42329.1"/>
    <property type="molecule type" value="Genomic_DNA"/>
</dbReference>
<evidence type="ECO:0000256" key="2">
    <source>
        <dbReference type="ARBA" id="ARBA00022729"/>
    </source>
</evidence>
<feature type="binding site" evidence="8">
    <location>
        <position position="287"/>
    </location>
    <ligand>
        <name>substrate</name>
    </ligand>
</feature>
<evidence type="ECO:0000259" key="11">
    <source>
        <dbReference type="Pfam" id="PF00768"/>
    </source>
</evidence>
<dbReference type="GO" id="GO:0009002">
    <property type="term" value="F:serine-type D-Ala-D-Ala carboxypeptidase activity"/>
    <property type="evidence" value="ECO:0007669"/>
    <property type="project" value="InterPro"/>
</dbReference>
<feature type="active site" description="Proton acceptor" evidence="7">
    <location>
        <position position="126"/>
    </location>
</feature>
<feature type="active site" description="Acyl-ester intermediate" evidence="7">
    <location>
        <position position="123"/>
    </location>
</feature>
<keyword evidence="4" id="KW-0133">Cell shape</keyword>
<dbReference type="AlphaFoldDB" id="A0A0G2BA11"/>
<dbReference type="STRING" id="1619044.UY92_C0008G0025"/>
<evidence type="ECO:0000256" key="1">
    <source>
        <dbReference type="ARBA" id="ARBA00007164"/>
    </source>
</evidence>
<name>A0A0G2BA11_9BACT</name>
<dbReference type="GO" id="GO:0009252">
    <property type="term" value="P:peptidoglycan biosynthetic process"/>
    <property type="evidence" value="ECO:0007669"/>
    <property type="project" value="UniProtKB-KW"/>
</dbReference>
<dbReference type="InterPro" id="IPR001967">
    <property type="entry name" value="Peptidase_S11_N"/>
</dbReference>
<dbReference type="GO" id="GO:0008360">
    <property type="term" value="P:regulation of cell shape"/>
    <property type="evidence" value="ECO:0007669"/>
    <property type="project" value="UniProtKB-KW"/>
</dbReference>
<evidence type="ECO:0000256" key="3">
    <source>
        <dbReference type="ARBA" id="ARBA00022801"/>
    </source>
</evidence>
<keyword evidence="12" id="KW-0121">Carboxypeptidase</keyword>
<dbReference type="InterPro" id="IPR012338">
    <property type="entry name" value="Beta-lactam/transpept-like"/>
</dbReference>
<protein>
    <submittedName>
        <fullName evidence="12">Serine-type D-Ala-D-Ala carboxypeptidase</fullName>
    </submittedName>
</protein>
<dbReference type="SUPFAM" id="SSF56601">
    <property type="entry name" value="beta-lactamase/transpeptidase-like"/>
    <property type="match status" value="1"/>
</dbReference>
<keyword evidence="2" id="KW-0732">Signal</keyword>
<dbReference type="InterPro" id="IPR018044">
    <property type="entry name" value="Peptidase_S11"/>
</dbReference>
<evidence type="ECO:0000256" key="8">
    <source>
        <dbReference type="PIRSR" id="PIRSR618044-2"/>
    </source>
</evidence>
<comment type="similarity">
    <text evidence="1 9">Belongs to the peptidase S11 family.</text>
</comment>
<proteinExistence type="inferred from homology"/>